<dbReference type="Pfam" id="PF03401">
    <property type="entry name" value="TctC"/>
    <property type="match status" value="1"/>
</dbReference>
<evidence type="ECO:0000256" key="1">
    <source>
        <dbReference type="ARBA" id="ARBA00006987"/>
    </source>
</evidence>
<dbReference type="RefSeq" id="WP_147149936.1">
    <property type="nucleotide sequence ID" value="NZ_BKAJ01000048.1"/>
</dbReference>
<protein>
    <submittedName>
        <fullName evidence="3">MFS transporter</fullName>
    </submittedName>
</protein>
<gene>
    <name evidence="3" type="ORF">RSO01_30180</name>
</gene>
<dbReference type="PROSITE" id="PS51318">
    <property type="entry name" value="TAT"/>
    <property type="match status" value="1"/>
</dbReference>
<dbReference type="AlphaFoldDB" id="A0A512NA65"/>
<evidence type="ECO:0000256" key="2">
    <source>
        <dbReference type="SAM" id="SignalP"/>
    </source>
</evidence>
<evidence type="ECO:0000313" key="3">
    <source>
        <dbReference type="EMBL" id="GEP55852.1"/>
    </source>
</evidence>
<dbReference type="Proteomes" id="UP000321058">
    <property type="component" value="Unassembled WGS sequence"/>
</dbReference>
<dbReference type="PANTHER" id="PTHR42928:SF5">
    <property type="entry name" value="BLR1237 PROTEIN"/>
    <property type="match status" value="1"/>
</dbReference>
<dbReference type="EMBL" id="BKAJ01000048">
    <property type="protein sequence ID" value="GEP55852.1"/>
    <property type="molecule type" value="Genomic_DNA"/>
</dbReference>
<dbReference type="SUPFAM" id="SSF53850">
    <property type="entry name" value="Periplasmic binding protein-like II"/>
    <property type="match status" value="1"/>
</dbReference>
<proteinExistence type="inferred from homology"/>
<feature type="chain" id="PRO_5021732104" evidence="2">
    <location>
        <begin position="28"/>
        <end position="325"/>
    </location>
</feature>
<accession>A0A512NA65</accession>
<dbReference type="PIRSF" id="PIRSF017082">
    <property type="entry name" value="YflP"/>
    <property type="match status" value="1"/>
</dbReference>
<keyword evidence="2" id="KW-0732">Signal</keyword>
<dbReference type="Gene3D" id="3.40.190.10">
    <property type="entry name" value="Periplasmic binding protein-like II"/>
    <property type="match status" value="1"/>
</dbReference>
<dbReference type="OrthoDB" id="7250553at2"/>
<dbReference type="CDD" id="cd13578">
    <property type="entry name" value="PBP2_Bug27"/>
    <property type="match status" value="1"/>
</dbReference>
<comment type="caution">
    <text evidence="3">The sequence shown here is derived from an EMBL/GenBank/DDBJ whole genome shotgun (WGS) entry which is preliminary data.</text>
</comment>
<dbReference type="InterPro" id="IPR006311">
    <property type="entry name" value="TAT_signal"/>
</dbReference>
<name>A0A512NA65_9HYPH</name>
<dbReference type="InterPro" id="IPR042100">
    <property type="entry name" value="Bug_dom1"/>
</dbReference>
<evidence type="ECO:0000313" key="4">
    <source>
        <dbReference type="Proteomes" id="UP000321058"/>
    </source>
</evidence>
<organism evidence="3 4">
    <name type="scientific">Reyranella soli</name>
    <dbReference type="NCBI Taxonomy" id="1230389"/>
    <lineage>
        <taxon>Bacteria</taxon>
        <taxon>Pseudomonadati</taxon>
        <taxon>Pseudomonadota</taxon>
        <taxon>Alphaproteobacteria</taxon>
        <taxon>Hyphomicrobiales</taxon>
        <taxon>Reyranellaceae</taxon>
        <taxon>Reyranella</taxon>
    </lineage>
</organism>
<feature type="signal peptide" evidence="2">
    <location>
        <begin position="1"/>
        <end position="27"/>
    </location>
</feature>
<sequence length="325" mass="33929">MKFSRRLLLNLGIGAAALPAVSGVAQAQAWPSRPVRIVVGFPAGGATDIMARLMGEWLTQRLSQQFIIENKPGASGNIGTELVARAPADGYTLLQAVTPNAINAALYSNLSFDFVKDIAPVIYLARLAYVVVVNPSVPATTLPEFIAYAKANPGKINYGSAGQGTPQNIACELFKMMTGVNLVHVPYKGGAPAVADLLANQVQVIFAPVSESIQQIKAGKLRALAVTPAKRLDVLPDVPTVAEFVPGYEASGFAGIGVPKGTPAAIIDLLNKELNAGLADDKVKGRIVELGGTVMGGSPAEFGTIVAEATEKWAKVIKFAGIKAE</sequence>
<reference evidence="3 4" key="1">
    <citation type="submission" date="2019-07" db="EMBL/GenBank/DDBJ databases">
        <title>Whole genome shotgun sequence of Reyranella soli NBRC 108950.</title>
        <authorList>
            <person name="Hosoyama A."/>
            <person name="Uohara A."/>
            <person name="Ohji S."/>
            <person name="Ichikawa N."/>
        </authorList>
    </citation>
    <scope>NUCLEOTIDE SEQUENCE [LARGE SCALE GENOMIC DNA]</scope>
    <source>
        <strain evidence="3 4">NBRC 108950</strain>
    </source>
</reference>
<dbReference type="Gene3D" id="3.40.190.150">
    <property type="entry name" value="Bordetella uptake gene, domain 1"/>
    <property type="match status" value="1"/>
</dbReference>
<dbReference type="PANTHER" id="PTHR42928">
    <property type="entry name" value="TRICARBOXYLATE-BINDING PROTEIN"/>
    <property type="match status" value="1"/>
</dbReference>
<comment type="similarity">
    <text evidence="1">Belongs to the UPF0065 (bug) family.</text>
</comment>
<dbReference type="InterPro" id="IPR005064">
    <property type="entry name" value="BUG"/>
</dbReference>
<keyword evidence="4" id="KW-1185">Reference proteome</keyword>